<name>A0ABD3VM67_SINWO</name>
<dbReference type="EMBL" id="JBJQND010000011">
    <property type="protein sequence ID" value="KAL3861637.1"/>
    <property type="molecule type" value="Genomic_DNA"/>
</dbReference>
<sequence>HQLTSSDPYNTETDGRSIPSGVCDVGRRVMIVRVEDFFMTIRTTAHELGHAFGALNDGDASTSARLCDGKFIMSSNRPVFYPNKKHIPNHWYFSQCSVDYIKTTLLGKTCVWTKFPLDHDIMQEMHEILQRQPGQRYTPNEQCVFANGFGSFYCG</sequence>
<accession>A0ABD3VM67</accession>
<evidence type="ECO:0000313" key="4">
    <source>
        <dbReference type="Proteomes" id="UP001634394"/>
    </source>
</evidence>
<dbReference type="AlphaFoldDB" id="A0ABD3VM67"/>
<organism evidence="3 4">
    <name type="scientific">Sinanodonta woodiana</name>
    <name type="common">Chinese pond mussel</name>
    <name type="synonym">Anodonta woodiana</name>
    <dbReference type="NCBI Taxonomy" id="1069815"/>
    <lineage>
        <taxon>Eukaryota</taxon>
        <taxon>Metazoa</taxon>
        <taxon>Spiralia</taxon>
        <taxon>Lophotrochozoa</taxon>
        <taxon>Mollusca</taxon>
        <taxon>Bivalvia</taxon>
        <taxon>Autobranchia</taxon>
        <taxon>Heteroconchia</taxon>
        <taxon>Palaeoheterodonta</taxon>
        <taxon>Unionida</taxon>
        <taxon>Unionoidea</taxon>
        <taxon>Unionidae</taxon>
        <taxon>Unioninae</taxon>
        <taxon>Sinanodonta</taxon>
    </lineage>
</organism>
<keyword evidence="4" id="KW-1185">Reference proteome</keyword>
<dbReference type="Pfam" id="PF13574">
    <property type="entry name" value="Reprolysin_2"/>
    <property type="match status" value="1"/>
</dbReference>
<dbReference type="InterPro" id="IPR024079">
    <property type="entry name" value="MetalloPept_cat_dom_sf"/>
</dbReference>
<comment type="caution">
    <text evidence="3">The sequence shown here is derived from an EMBL/GenBank/DDBJ whole genome shotgun (WGS) entry which is preliminary data.</text>
</comment>
<feature type="active site" evidence="1">
    <location>
        <position position="47"/>
    </location>
</feature>
<feature type="non-terminal residue" evidence="3">
    <location>
        <position position="155"/>
    </location>
</feature>
<dbReference type="PROSITE" id="PS50215">
    <property type="entry name" value="ADAM_MEPRO"/>
    <property type="match status" value="1"/>
</dbReference>
<dbReference type="InterPro" id="IPR001590">
    <property type="entry name" value="Peptidase_M12B"/>
</dbReference>
<reference evidence="3 4" key="1">
    <citation type="submission" date="2024-11" db="EMBL/GenBank/DDBJ databases">
        <title>Chromosome-level genome assembly of the freshwater bivalve Anodonta woodiana.</title>
        <authorList>
            <person name="Chen X."/>
        </authorList>
    </citation>
    <scope>NUCLEOTIDE SEQUENCE [LARGE SCALE GENOMIC DNA]</scope>
    <source>
        <strain evidence="3">MN2024</strain>
        <tissue evidence="3">Gills</tissue>
    </source>
</reference>
<evidence type="ECO:0000259" key="2">
    <source>
        <dbReference type="PROSITE" id="PS50215"/>
    </source>
</evidence>
<feature type="non-terminal residue" evidence="3">
    <location>
        <position position="1"/>
    </location>
</feature>
<gene>
    <name evidence="3" type="ORF">ACJMK2_007662</name>
</gene>
<dbReference type="SUPFAM" id="SSF55486">
    <property type="entry name" value="Metalloproteases ('zincins'), catalytic domain"/>
    <property type="match status" value="1"/>
</dbReference>
<proteinExistence type="predicted"/>
<evidence type="ECO:0000313" key="3">
    <source>
        <dbReference type="EMBL" id="KAL3861637.1"/>
    </source>
</evidence>
<evidence type="ECO:0000256" key="1">
    <source>
        <dbReference type="PROSITE-ProRule" id="PRU00276"/>
    </source>
</evidence>
<protein>
    <recommendedName>
        <fullName evidence="2">Peptidase M12B domain-containing protein</fullName>
    </recommendedName>
</protein>
<dbReference type="Gene3D" id="3.40.390.10">
    <property type="entry name" value="Collagenase (Catalytic Domain)"/>
    <property type="match status" value="1"/>
</dbReference>
<feature type="domain" description="Peptidase M12B" evidence="2">
    <location>
        <begin position="1"/>
        <end position="105"/>
    </location>
</feature>
<comment type="caution">
    <text evidence="1">Lacks conserved residue(s) required for the propagation of feature annotation.</text>
</comment>
<dbReference type="Proteomes" id="UP001634394">
    <property type="component" value="Unassembled WGS sequence"/>
</dbReference>